<accession>A0A6J6BYJ8</accession>
<sequence>MELPDDDWLPTCAGSPFDAVSRGAVVEAGLAEGAASSTATSGVLVSMPPATKLKAPTPTAVARAAVPAHTTTRTHFDMPYLYRVLGQKHPWIAIRAA</sequence>
<name>A0A6J6BYJ8_9ZZZZ</name>
<evidence type="ECO:0000313" key="1">
    <source>
        <dbReference type="EMBL" id="CAB4543303.1"/>
    </source>
</evidence>
<protein>
    <submittedName>
        <fullName evidence="1">Unannotated protein</fullName>
    </submittedName>
</protein>
<dbReference type="AlphaFoldDB" id="A0A6J6BYJ8"/>
<dbReference type="EMBL" id="CAEZSO010000088">
    <property type="protein sequence ID" value="CAB4543303.1"/>
    <property type="molecule type" value="Genomic_DNA"/>
</dbReference>
<organism evidence="1">
    <name type="scientific">freshwater metagenome</name>
    <dbReference type="NCBI Taxonomy" id="449393"/>
    <lineage>
        <taxon>unclassified sequences</taxon>
        <taxon>metagenomes</taxon>
        <taxon>ecological metagenomes</taxon>
    </lineage>
</organism>
<gene>
    <name evidence="1" type="ORF">UFOPK1446_00528</name>
</gene>
<proteinExistence type="predicted"/>
<reference evidence="1" key="1">
    <citation type="submission" date="2020-05" db="EMBL/GenBank/DDBJ databases">
        <authorList>
            <person name="Chiriac C."/>
            <person name="Salcher M."/>
            <person name="Ghai R."/>
            <person name="Kavagutti S V."/>
        </authorList>
    </citation>
    <scope>NUCLEOTIDE SEQUENCE</scope>
</reference>